<dbReference type="InterPro" id="IPR036770">
    <property type="entry name" value="Ankyrin_rpt-contain_sf"/>
</dbReference>
<keyword evidence="2 3" id="KW-0040">ANK repeat</keyword>
<accession>A0A0W0VZ10</accession>
<dbReference type="SMART" id="SM00248">
    <property type="entry name" value="ANK"/>
    <property type="match status" value="7"/>
</dbReference>
<dbReference type="Pfam" id="PF12796">
    <property type="entry name" value="Ank_2"/>
    <property type="match status" value="3"/>
</dbReference>
<sequence length="556" mass="62186">MTQSIEVLDEKIDKRLARLKKTRGHHNAIQHHAEAIVFHYYLKQLMQHQPSRKQNQLIQRVTYESRLISEIKPYFRLFTLLELAIKEDDSELLEAVIDADHTIANHVFTDEQSKKTALVMAAEQNKATLLDLLVRIDGFDPSDTYTQKALNAAIFNGDITIVKTLLAAGVTPTQSDFQRACAQGRLDIAKMLNAASPEPFDYNSALLSATAAGNLLAVKYLVDDLQADVNYLEPPLFKFSKHELMPLIVAIQYKKPEVARYLIDQGANVKQAQDALGLNTLNLAAFLGKSEAIQAELRQGEEDNIEEGDDIACASLNEPDHEGFTPLMRAVQNGNVENIDLLIAAGADVNAHSKNGHTPLIEAVIKNDPAGVAALLKIDHLNVNAREKVKGLSAREIALRSKNTVIVEAIDAFVAHRNLKENQELIKENKLYELHKIIDTYHQHRKEQKNEKGKVKEYLHINIFGLFQKSYTQKNAAIKALKSVLKGDYFDKEGNPIDLIAHLSTLRKGRLGDDLRTFIKEGHADCIIGRPVNTVSDFVKALQESIPPQRPTFEMP</sequence>
<keyword evidence="1" id="KW-0677">Repeat</keyword>
<protein>
    <submittedName>
        <fullName evidence="4">Ankyrin repeats (3 copies)</fullName>
    </submittedName>
</protein>
<evidence type="ECO:0000256" key="3">
    <source>
        <dbReference type="PROSITE-ProRule" id="PRU00023"/>
    </source>
</evidence>
<dbReference type="PATRIC" id="fig|466.6.peg.2366"/>
<dbReference type="STRING" id="466.Lmac_2227"/>
<gene>
    <name evidence="4" type="ORF">Lmac_2227</name>
</gene>
<feature type="repeat" description="ANK" evidence="3">
    <location>
        <begin position="322"/>
        <end position="354"/>
    </location>
</feature>
<dbReference type="InterPro" id="IPR002110">
    <property type="entry name" value="Ankyrin_rpt"/>
</dbReference>
<dbReference type="EMBL" id="LNYL01000045">
    <property type="protein sequence ID" value="KTD25249.1"/>
    <property type="molecule type" value="Genomic_DNA"/>
</dbReference>
<dbReference type="PANTHER" id="PTHR24198:SF165">
    <property type="entry name" value="ANKYRIN REPEAT-CONTAINING PROTEIN-RELATED"/>
    <property type="match status" value="1"/>
</dbReference>
<dbReference type="Gene3D" id="1.25.40.20">
    <property type="entry name" value="Ankyrin repeat-containing domain"/>
    <property type="match status" value="2"/>
</dbReference>
<evidence type="ECO:0000313" key="4">
    <source>
        <dbReference type="EMBL" id="KTD25249.1"/>
    </source>
</evidence>
<evidence type="ECO:0000256" key="2">
    <source>
        <dbReference type="ARBA" id="ARBA00023043"/>
    </source>
</evidence>
<dbReference type="PANTHER" id="PTHR24198">
    <property type="entry name" value="ANKYRIN REPEAT AND PROTEIN KINASE DOMAIN-CONTAINING PROTEIN"/>
    <property type="match status" value="1"/>
</dbReference>
<comment type="caution">
    <text evidence="4">The sequence shown here is derived from an EMBL/GenBank/DDBJ whole genome shotgun (WGS) entry which is preliminary data.</text>
</comment>
<keyword evidence="5" id="KW-1185">Reference proteome</keyword>
<organism evidence="4 5">
    <name type="scientific">Legionella maceachernii</name>
    <dbReference type="NCBI Taxonomy" id="466"/>
    <lineage>
        <taxon>Bacteria</taxon>
        <taxon>Pseudomonadati</taxon>
        <taxon>Pseudomonadota</taxon>
        <taxon>Gammaproteobacteria</taxon>
        <taxon>Legionellales</taxon>
        <taxon>Legionellaceae</taxon>
        <taxon>Legionella</taxon>
    </lineage>
</organism>
<dbReference type="PROSITE" id="PS50088">
    <property type="entry name" value="ANK_REPEAT"/>
    <property type="match status" value="1"/>
</dbReference>
<proteinExistence type="predicted"/>
<dbReference type="PROSITE" id="PS50297">
    <property type="entry name" value="ANK_REP_REGION"/>
    <property type="match status" value="1"/>
</dbReference>
<dbReference type="SUPFAM" id="SSF48403">
    <property type="entry name" value="Ankyrin repeat"/>
    <property type="match status" value="2"/>
</dbReference>
<evidence type="ECO:0000313" key="5">
    <source>
        <dbReference type="Proteomes" id="UP000054908"/>
    </source>
</evidence>
<dbReference type="Proteomes" id="UP000054908">
    <property type="component" value="Unassembled WGS sequence"/>
</dbReference>
<evidence type="ECO:0000256" key="1">
    <source>
        <dbReference type="ARBA" id="ARBA00022737"/>
    </source>
</evidence>
<dbReference type="AlphaFoldDB" id="A0A0W0VZ10"/>
<reference evidence="4 5" key="1">
    <citation type="submission" date="2015-11" db="EMBL/GenBank/DDBJ databases">
        <title>Genomic analysis of 38 Legionella species identifies large and diverse effector repertoires.</title>
        <authorList>
            <person name="Burstein D."/>
            <person name="Amaro F."/>
            <person name="Zusman T."/>
            <person name="Lifshitz Z."/>
            <person name="Cohen O."/>
            <person name="Gilbert J.A."/>
            <person name="Pupko T."/>
            <person name="Shuman H.A."/>
            <person name="Segal G."/>
        </authorList>
    </citation>
    <scope>NUCLEOTIDE SEQUENCE [LARGE SCALE GENOMIC DNA]</scope>
    <source>
        <strain evidence="4 5">PX-1-G2-E2</strain>
    </source>
</reference>
<name>A0A0W0VZ10_9GAMM</name>